<protein>
    <submittedName>
        <fullName evidence="1">Uncharacterized protein</fullName>
    </submittedName>
</protein>
<reference evidence="2" key="1">
    <citation type="journal article" date="2011" name="J. Bacteriol.">
        <title>Genome sequences of eight morphologically diverse alphaproteobacteria.</title>
        <authorList>
            <consortium name="US DOE Joint Genome Institute"/>
            <person name="Brown P.J."/>
            <person name="Kysela D.T."/>
            <person name="Buechlein A."/>
            <person name="Hemmerich C."/>
            <person name="Brun Y.V."/>
        </authorList>
    </citation>
    <scope>NUCLEOTIDE SEQUENCE [LARGE SCALE GENOMIC DNA]</scope>
    <source>
        <strain evidence="2">ATCC 17100 / ATH 3.1.1 / DSM 162 / LMG 4299</strain>
    </source>
</reference>
<dbReference type="AlphaFoldDB" id="E3I0Q0"/>
<keyword evidence="2" id="KW-1185">Reference proteome</keyword>
<organism evidence="1 2">
    <name type="scientific">Rhodomicrobium vannielii (strain ATCC 17100 / DSM 162 / LMG 4299 / NCIMB 10020 / ATH 3.1.1)</name>
    <dbReference type="NCBI Taxonomy" id="648757"/>
    <lineage>
        <taxon>Bacteria</taxon>
        <taxon>Pseudomonadati</taxon>
        <taxon>Pseudomonadota</taxon>
        <taxon>Alphaproteobacteria</taxon>
        <taxon>Hyphomicrobiales</taxon>
        <taxon>Hyphomicrobiaceae</taxon>
        <taxon>Rhodomicrobium</taxon>
    </lineage>
</organism>
<dbReference type="EMBL" id="CP002292">
    <property type="protein sequence ID" value="ADP71140.1"/>
    <property type="molecule type" value="Genomic_DNA"/>
</dbReference>
<dbReference type="Proteomes" id="UP000001399">
    <property type="component" value="Chromosome"/>
</dbReference>
<name>E3I0Q0_RHOVT</name>
<accession>E3I0Q0</accession>
<evidence type="ECO:0000313" key="2">
    <source>
        <dbReference type="Proteomes" id="UP000001399"/>
    </source>
</evidence>
<sequence length="137" mass="14913">MVSRSRDFSKSKKTPRETALFALQARLRALSYKPGKMLTATSVRPLRSRGGHSSEKLEKEGDFFSRILRAGRNLIALVAMLFGIPIGAADNLPETLGKVQGVGEAVSGFSTWAQERRAADYQDGTYQGPKPSVKEAA</sequence>
<dbReference type="KEGG" id="rva:Rvan_1904"/>
<gene>
    <name evidence="1" type="ordered locus">Rvan_1904</name>
</gene>
<dbReference type="HOGENOM" id="CLU_1863648_0_0_5"/>
<dbReference type="STRING" id="648757.Rvan_1904"/>
<evidence type="ECO:0000313" key="1">
    <source>
        <dbReference type="EMBL" id="ADP71140.1"/>
    </source>
</evidence>
<proteinExistence type="predicted"/>